<dbReference type="AlphaFoldDB" id="A0A3B7MNN4"/>
<evidence type="ECO:0000256" key="1">
    <source>
        <dbReference type="SAM" id="Phobius"/>
    </source>
</evidence>
<dbReference type="InterPro" id="IPR006860">
    <property type="entry name" value="FecR"/>
</dbReference>
<dbReference type="GO" id="GO:0016989">
    <property type="term" value="F:sigma factor antagonist activity"/>
    <property type="evidence" value="ECO:0007669"/>
    <property type="project" value="TreeGrafter"/>
</dbReference>
<proteinExistence type="predicted"/>
<dbReference type="InterPro" id="IPR032508">
    <property type="entry name" value="FecR_C"/>
</dbReference>
<organism evidence="4 5">
    <name type="scientific">Paraflavitalea soli</name>
    <dbReference type="NCBI Taxonomy" id="2315862"/>
    <lineage>
        <taxon>Bacteria</taxon>
        <taxon>Pseudomonadati</taxon>
        <taxon>Bacteroidota</taxon>
        <taxon>Chitinophagia</taxon>
        <taxon>Chitinophagales</taxon>
        <taxon>Chitinophagaceae</taxon>
        <taxon>Paraflavitalea</taxon>
    </lineage>
</organism>
<accession>A0A3B7MNN4</accession>
<dbReference type="FunFam" id="2.60.120.1440:FF:000001">
    <property type="entry name" value="Putative anti-sigma factor"/>
    <property type="match status" value="1"/>
</dbReference>
<keyword evidence="1" id="KW-0812">Transmembrane</keyword>
<keyword evidence="5" id="KW-1185">Reference proteome</keyword>
<reference evidence="4 5" key="1">
    <citation type="submission" date="2018-09" db="EMBL/GenBank/DDBJ databases">
        <title>Genome sequencing of strain 6GH32-13.</title>
        <authorList>
            <person name="Weon H.-Y."/>
            <person name="Heo J."/>
            <person name="Kwon S.-W."/>
        </authorList>
    </citation>
    <scope>NUCLEOTIDE SEQUENCE [LARGE SCALE GENOMIC DNA]</scope>
    <source>
        <strain evidence="4 5">5GH32-13</strain>
    </source>
</reference>
<dbReference type="RefSeq" id="WP_119050545.1">
    <property type="nucleotide sequence ID" value="NZ_CP032157.1"/>
</dbReference>
<protein>
    <submittedName>
        <fullName evidence="4">FecR family protein</fullName>
    </submittedName>
</protein>
<dbReference type="Pfam" id="PF16344">
    <property type="entry name" value="FecR_C"/>
    <property type="match status" value="1"/>
</dbReference>
<dbReference type="Proteomes" id="UP000263900">
    <property type="component" value="Chromosome"/>
</dbReference>
<feature type="domain" description="FecR protein" evidence="2">
    <location>
        <begin position="201"/>
        <end position="297"/>
    </location>
</feature>
<dbReference type="KEGG" id="pseg:D3H65_12005"/>
<sequence length="418" mass="45785">MAANSQHIIALLEKYASGQASSGEVDQLFTLLRAGNHDEEVVSYIEHHLKTFEPSTADDIAFWKSRLEGGAQKITGAAGMETGNAVVDLPTGIPVVHRVHFLRRWGWAAASIILLLGAGAYLWIRSAKEETRSSPTLAQNTHIPPGKSGAVLTLADGSQVVLDSLGNGVVADQTGTQVILQDGKLAYKPVQHNDSELTYNTMTTPHGRQFQLTLPDGTGVWLNAGSSIKYPTRFAGNERRVAITGEVYFEVAHNANMPFKVSVNGKAAIEVLGTHFNVNAYDNEEAINTTLLKGSVRVINPDQNMVVLKPGQQAQIPLAPKPVSSKTQAIIKVINNADIDKIMAWKNGLFNFEGASLAEVMRQVERWYNIDITYEKGIPDISFEGKMTKDVPLKDLLVMLERSDIHFRIDNRKLIVLP</sequence>
<keyword evidence="1" id="KW-1133">Transmembrane helix</keyword>
<evidence type="ECO:0000313" key="5">
    <source>
        <dbReference type="Proteomes" id="UP000263900"/>
    </source>
</evidence>
<dbReference type="PANTHER" id="PTHR30273">
    <property type="entry name" value="PERIPLASMIC SIGNAL SENSOR AND SIGMA FACTOR ACTIVATOR FECR-RELATED"/>
    <property type="match status" value="1"/>
</dbReference>
<dbReference type="InterPro" id="IPR012373">
    <property type="entry name" value="Ferrdict_sens_TM"/>
</dbReference>
<dbReference type="EMBL" id="CP032157">
    <property type="protein sequence ID" value="AXY74660.1"/>
    <property type="molecule type" value="Genomic_DNA"/>
</dbReference>
<keyword evidence="1" id="KW-0472">Membrane</keyword>
<dbReference type="Pfam" id="PF04773">
    <property type="entry name" value="FecR"/>
    <property type="match status" value="1"/>
</dbReference>
<evidence type="ECO:0000259" key="2">
    <source>
        <dbReference type="Pfam" id="PF04773"/>
    </source>
</evidence>
<name>A0A3B7MNN4_9BACT</name>
<dbReference type="Gene3D" id="2.60.120.1440">
    <property type="match status" value="1"/>
</dbReference>
<feature type="domain" description="Protein FecR C-terminal" evidence="3">
    <location>
        <begin position="350"/>
        <end position="416"/>
    </location>
</feature>
<dbReference type="OrthoDB" id="646755at2"/>
<evidence type="ECO:0000313" key="4">
    <source>
        <dbReference type="EMBL" id="AXY74660.1"/>
    </source>
</evidence>
<evidence type="ECO:0000259" key="3">
    <source>
        <dbReference type="Pfam" id="PF16344"/>
    </source>
</evidence>
<dbReference type="PANTHER" id="PTHR30273:SF2">
    <property type="entry name" value="PROTEIN FECR"/>
    <property type="match status" value="1"/>
</dbReference>
<feature type="transmembrane region" description="Helical" evidence="1">
    <location>
        <begin position="105"/>
        <end position="124"/>
    </location>
</feature>
<gene>
    <name evidence="4" type="ORF">D3H65_12005</name>
</gene>
<dbReference type="Gene3D" id="3.55.50.30">
    <property type="match status" value="1"/>
</dbReference>